<proteinExistence type="predicted"/>
<dbReference type="Proteomes" id="UP000634136">
    <property type="component" value="Unassembled WGS sequence"/>
</dbReference>
<accession>A0A834X2W5</accession>
<evidence type="ECO:0000313" key="1">
    <source>
        <dbReference type="EMBL" id="KAF7837243.1"/>
    </source>
</evidence>
<reference evidence="1" key="1">
    <citation type="submission" date="2020-09" db="EMBL/GenBank/DDBJ databases">
        <title>Genome-Enabled Discovery of Anthraquinone Biosynthesis in Senna tora.</title>
        <authorList>
            <person name="Kang S.-H."/>
            <person name="Pandey R.P."/>
            <person name="Lee C.-M."/>
            <person name="Sim J.-S."/>
            <person name="Jeong J.-T."/>
            <person name="Choi B.-S."/>
            <person name="Jung M."/>
            <person name="Ginzburg D."/>
            <person name="Zhao K."/>
            <person name="Won S.Y."/>
            <person name="Oh T.-J."/>
            <person name="Yu Y."/>
            <person name="Kim N.-H."/>
            <person name="Lee O.R."/>
            <person name="Lee T.-H."/>
            <person name="Bashyal P."/>
            <person name="Kim T.-S."/>
            <person name="Lee W.-H."/>
            <person name="Kawkins C."/>
            <person name="Kim C.-K."/>
            <person name="Kim J.S."/>
            <person name="Ahn B.O."/>
            <person name="Rhee S.Y."/>
            <person name="Sohng J.K."/>
        </authorList>
    </citation>
    <scope>NUCLEOTIDE SEQUENCE</scope>
    <source>
        <tissue evidence="1">Leaf</tissue>
    </source>
</reference>
<keyword evidence="2" id="KW-1185">Reference proteome</keyword>
<name>A0A834X2W5_9FABA</name>
<organism evidence="1 2">
    <name type="scientific">Senna tora</name>
    <dbReference type="NCBI Taxonomy" id="362788"/>
    <lineage>
        <taxon>Eukaryota</taxon>
        <taxon>Viridiplantae</taxon>
        <taxon>Streptophyta</taxon>
        <taxon>Embryophyta</taxon>
        <taxon>Tracheophyta</taxon>
        <taxon>Spermatophyta</taxon>
        <taxon>Magnoliopsida</taxon>
        <taxon>eudicotyledons</taxon>
        <taxon>Gunneridae</taxon>
        <taxon>Pentapetalae</taxon>
        <taxon>rosids</taxon>
        <taxon>fabids</taxon>
        <taxon>Fabales</taxon>
        <taxon>Fabaceae</taxon>
        <taxon>Caesalpinioideae</taxon>
        <taxon>Cassia clade</taxon>
        <taxon>Senna</taxon>
    </lineage>
</organism>
<dbReference type="AlphaFoldDB" id="A0A834X2W5"/>
<dbReference type="EMBL" id="JAAIUW010000003">
    <property type="protein sequence ID" value="KAF7837243.1"/>
    <property type="molecule type" value="Genomic_DNA"/>
</dbReference>
<sequence>MSLNFHDTIAGPTDLAGFIDPPETGLQQKPHQSHIYNNTQHKALSSLVKAAARNIMMKVAISSVQKAETGPWIGLVIIISDSMPYTRLPIYVANTEPTVWDTM</sequence>
<protein>
    <submittedName>
        <fullName evidence="1">Putative aquaporin NIP7-1</fullName>
    </submittedName>
</protein>
<gene>
    <name evidence="1" type="ORF">G2W53_005725</name>
</gene>
<comment type="caution">
    <text evidence="1">The sequence shown here is derived from an EMBL/GenBank/DDBJ whole genome shotgun (WGS) entry which is preliminary data.</text>
</comment>
<evidence type="ECO:0000313" key="2">
    <source>
        <dbReference type="Proteomes" id="UP000634136"/>
    </source>
</evidence>